<dbReference type="NCBIfam" id="TIGR02937">
    <property type="entry name" value="sigma70-ECF"/>
    <property type="match status" value="1"/>
</dbReference>
<dbReference type="InterPro" id="IPR039425">
    <property type="entry name" value="RNA_pol_sigma-70-like"/>
</dbReference>
<dbReference type="Gene3D" id="1.10.1740.10">
    <property type="match status" value="1"/>
</dbReference>
<keyword evidence="4" id="KW-0804">Transcription</keyword>
<dbReference type="CDD" id="cd06171">
    <property type="entry name" value="Sigma70_r4"/>
    <property type="match status" value="1"/>
</dbReference>
<dbReference type="PANTHER" id="PTHR43133:SF25">
    <property type="entry name" value="RNA POLYMERASE SIGMA FACTOR RFAY-RELATED"/>
    <property type="match status" value="1"/>
</dbReference>
<accession>A0ABQ1LEW3</accession>
<dbReference type="RefSeq" id="WP_188748953.1">
    <property type="nucleotide sequence ID" value="NZ_BMIK01000003.1"/>
</dbReference>
<dbReference type="InterPro" id="IPR036388">
    <property type="entry name" value="WH-like_DNA-bd_sf"/>
</dbReference>
<dbReference type="Pfam" id="PF08281">
    <property type="entry name" value="Sigma70_r4_2"/>
    <property type="match status" value="1"/>
</dbReference>
<comment type="caution">
    <text evidence="7">The sequence shown here is derived from an EMBL/GenBank/DDBJ whole genome shotgun (WGS) entry which is preliminary data.</text>
</comment>
<name>A0ABQ1LEW3_9SPHI</name>
<evidence type="ECO:0000259" key="5">
    <source>
        <dbReference type="Pfam" id="PF04542"/>
    </source>
</evidence>
<dbReference type="Gene3D" id="1.10.10.10">
    <property type="entry name" value="Winged helix-like DNA-binding domain superfamily/Winged helix DNA-binding domain"/>
    <property type="match status" value="1"/>
</dbReference>
<dbReference type="InterPro" id="IPR014284">
    <property type="entry name" value="RNA_pol_sigma-70_dom"/>
</dbReference>
<evidence type="ECO:0000313" key="7">
    <source>
        <dbReference type="EMBL" id="GGC23378.1"/>
    </source>
</evidence>
<reference evidence="8" key="1">
    <citation type="journal article" date="2019" name="Int. J. Syst. Evol. Microbiol.">
        <title>The Global Catalogue of Microorganisms (GCM) 10K type strain sequencing project: providing services to taxonomists for standard genome sequencing and annotation.</title>
        <authorList>
            <consortium name="The Broad Institute Genomics Platform"/>
            <consortium name="The Broad Institute Genome Sequencing Center for Infectious Disease"/>
            <person name="Wu L."/>
            <person name="Ma J."/>
        </authorList>
    </citation>
    <scope>NUCLEOTIDE SEQUENCE [LARGE SCALE GENOMIC DNA]</scope>
    <source>
        <strain evidence="8">CGMCC 1.15342</strain>
    </source>
</reference>
<dbReference type="SUPFAM" id="SSF88946">
    <property type="entry name" value="Sigma2 domain of RNA polymerase sigma factors"/>
    <property type="match status" value="1"/>
</dbReference>
<dbReference type="InterPro" id="IPR007627">
    <property type="entry name" value="RNA_pol_sigma70_r2"/>
</dbReference>
<dbReference type="PANTHER" id="PTHR43133">
    <property type="entry name" value="RNA POLYMERASE ECF-TYPE SIGMA FACTO"/>
    <property type="match status" value="1"/>
</dbReference>
<dbReference type="SUPFAM" id="SSF88659">
    <property type="entry name" value="Sigma3 and sigma4 domains of RNA polymerase sigma factors"/>
    <property type="match status" value="1"/>
</dbReference>
<evidence type="ECO:0000256" key="3">
    <source>
        <dbReference type="ARBA" id="ARBA00023082"/>
    </source>
</evidence>
<keyword evidence="8" id="KW-1185">Reference proteome</keyword>
<evidence type="ECO:0000256" key="4">
    <source>
        <dbReference type="ARBA" id="ARBA00023163"/>
    </source>
</evidence>
<evidence type="ECO:0008006" key="9">
    <source>
        <dbReference type="Google" id="ProtNLM"/>
    </source>
</evidence>
<evidence type="ECO:0000259" key="6">
    <source>
        <dbReference type="Pfam" id="PF08281"/>
    </source>
</evidence>
<dbReference type="Pfam" id="PF04542">
    <property type="entry name" value="Sigma70_r2"/>
    <property type="match status" value="1"/>
</dbReference>
<organism evidence="7 8">
    <name type="scientific">Parapedobacter defluvii</name>
    <dbReference type="NCBI Taxonomy" id="2045106"/>
    <lineage>
        <taxon>Bacteria</taxon>
        <taxon>Pseudomonadati</taxon>
        <taxon>Bacteroidota</taxon>
        <taxon>Sphingobacteriia</taxon>
        <taxon>Sphingobacteriales</taxon>
        <taxon>Sphingobacteriaceae</taxon>
        <taxon>Parapedobacter</taxon>
    </lineage>
</organism>
<dbReference type="InterPro" id="IPR013249">
    <property type="entry name" value="RNA_pol_sigma70_r4_t2"/>
</dbReference>
<gene>
    <name evidence="7" type="ORF">GCM10011386_14110</name>
</gene>
<evidence type="ECO:0000313" key="8">
    <source>
        <dbReference type="Proteomes" id="UP000597338"/>
    </source>
</evidence>
<evidence type="ECO:0000256" key="2">
    <source>
        <dbReference type="ARBA" id="ARBA00023015"/>
    </source>
</evidence>
<evidence type="ECO:0000256" key="1">
    <source>
        <dbReference type="ARBA" id="ARBA00010641"/>
    </source>
</evidence>
<feature type="domain" description="RNA polymerase sigma factor 70 region 4 type 2" evidence="6">
    <location>
        <begin position="109"/>
        <end position="157"/>
    </location>
</feature>
<protein>
    <recommendedName>
        <fullName evidence="9">RNA polymerase sigma-70 factor, ECF subfamily</fullName>
    </recommendedName>
</protein>
<proteinExistence type="inferred from homology"/>
<keyword evidence="3" id="KW-0731">Sigma factor</keyword>
<feature type="domain" description="RNA polymerase sigma-70 region 2" evidence="5">
    <location>
        <begin position="17"/>
        <end position="77"/>
    </location>
</feature>
<dbReference type="InterPro" id="IPR013324">
    <property type="entry name" value="RNA_pol_sigma_r3/r4-like"/>
</dbReference>
<sequence length="169" mass="19772">MDNTEFDTRLVGEINSLNRYARRYVPDDESARDLVQETLNKAIRHRGKFKVGTNLKAWLYAILKNTFINDYRKVRRTYAIFRDDGDETAYKGTSFHAQNNGSESKFMMEDISHALNKLPENHYTPFIMHFEGFKYLEIAEHLKIPIGTVKTRIHGARILLRKLLNCYAP</sequence>
<dbReference type="EMBL" id="BMIK01000003">
    <property type="protein sequence ID" value="GGC23378.1"/>
    <property type="molecule type" value="Genomic_DNA"/>
</dbReference>
<dbReference type="InterPro" id="IPR013325">
    <property type="entry name" value="RNA_pol_sigma_r2"/>
</dbReference>
<dbReference type="Proteomes" id="UP000597338">
    <property type="component" value="Unassembled WGS sequence"/>
</dbReference>
<keyword evidence="2" id="KW-0805">Transcription regulation</keyword>
<comment type="similarity">
    <text evidence="1">Belongs to the sigma-70 factor family. ECF subfamily.</text>
</comment>